<comment type="catalytic activity">
    <reaction evidence="16">
        <text>L-serine + hexadecanoyl-CoA + H(+) = 3-oxosphinganine + CO2 + CoA</text>
        <dbReference type="Rhea" id="RHEA:14761"/>
        <dbReference type="ChEBI" id="CHEBI:15378"/>
        <dbReference type="ChEBI" id="CHEBI:16526"/>
        <dbReference type="ChEBI" id="CHEBI:33384"/>
        <dbReference type="ChEBI" id="CHEBI:57287"/>
        <dbReference type="ChEBI" id="CHEBI:57379"/>
        <dbReference type="ChEBI" id="CHEBI:58299"/>
        <dbReference type="EC" id="2.3.1.50"/>
    </reaction>
    <physiologicalReaction direction="left-to-right" evidence="16">
        <dbReference type="Rhea" id="RHEA:14762"/>
    </physiologicalReaction>
</comment>
<comment type="function">
    <text evidence="14">Component of the serine palmitoyltransferase multisubunit enzyme (SPT) that catalyzes the initial and rate-limiting step in sphingolipid biosynthesis by condensing L-serine and activated acyl-CoA (most commonly palmitoyl-CoA) to form long-chain bases. The SPT complex is also composed of SPTLC2 or SPTLC3 and SPTSSA or SPTSSB. Within this complex, the heterodimer with SPTLC2 or SPTLC3 forms the catalytic core. The composition of the serine palmitoyltransferase (SPT) complex determines the substrate preference. The SPTLC1-SPTLC2-SPTSSA complex shows a strong preference for C16-CoA substrate, while the SPTLC1-SPTLC3-SPTSSA isozyme uses both C14-CoA and C16-CoA as substrates, with a slight preference for C14-CoA. The SPTLC1-SPTLC2-SPTSSB complex shows a strong preference for C18-CoA substrate, while the SPTLC1-SPTLC3-SPTSSB isozyme displays an ability to use a broader range of acyl-CoAs, without apparent preference. Required for adipocyte cell viability and metabolic homeostasis.</text>
</comment>
<evidence type="ECO:0000313" key="21">
    <source>
        <dbReference type="EMBL" id="KAK3522052.1"/>
    </source>
</evidence>
<dbReference type="GO" id="GO:0004758">
    <property type="term" value="F:serine C-palmitoyltransferase activity"/>
    <property type="evidence" value="ECO:0007669"/>
    <property type="project" value="UniProtKB-EC"/>
</dbReference>
<dbReference type="InterPro" id="IPR015424">
    <property type="entry name" value="PyrdxlP-dep_Trfase"/>
</dbReference>
<dbReference type="EC" id="2.3.1.50" evidence="5"/>
<evidence type="ECO:0000256" key="6">
    <source>
        <dbReference type="ARBA" id="ARBA00022679"/>
    </source>
</evidence>
<comment type="catalytic activity">
    <reaction evidence="15">
        <text>octadecanoyl-CoA + L-serine + H(+) = 3-oxoeicosasphinganine + CO2 + CoA</text>
        <dbReference type="Rhea" id="RHEA:33683"/>
        <dbReference type="ChEBI" id="CHEBI:15378"/>
        <dbReference type="ChEBI" id="CHEBI:16526"/>
        <dbReference type="ChEBI" id="CHEBI:33384"/>
        <dbReference type="ChEBI" id="CHEBI:57287"/>
        <dbReference type="ChEBI" id="CHEBI:57394"/>
        <dbReference type="ChEBI" id="CHEBI:65073"/>
    </reaction>
    <physiologicalReaction direction="left-to-right" evidence="15">
        <dbReference type="Rhea" id="RHEA:33684"/>
    </physiologicalReaction>
</comment>
<dbReference type="PANTHER" id="PTHR13693:SF2">
    <property type="entry name" value="SERINE PALMITOYLTRANSFERASE 1"/>
    <property type="match status" value="1"/>
</dbReference>
<dbReference type="SUPFAM" id="SSF53383">
    <property type="entry name" value="PLP-dependent transferases"/>
    <property type="match status" value="1"/>
</dbReference>
<dbReference type="InterPro" id="IPR015422">
    <property type="entry name" value="PyrdxlP-dep_Trfase_small"/>
</dbReference>
<keyword evidence="6" id="KW-0808">Transferase</keyword>
<evidence type="ECO:0000313" key="22">
    <source>
        <dbReference type="Proteomes" id="UP001274896"/>
    </source>
</evidence>
<accession>A0AAE0QJY6</accession>
<feature type="domain" description="Aminotransferase class I/classII large" evidence="20">
    <location>
        <begin position="98"/>
        <end position="407"/>
    </location>
</feature>
<evidence type="ECO:0000256" key="14">
    <source>
        <dbReference type="ARBA" id="ARBA00045191"/>
    </source>
</evidence>
<evidence type="ECO:0000256" key="19">
    <source>
        <dbReference type="SAM" id="Phobius"/>
    </source>
</evidence>
<dbReference type="InterPro" id="IPR004839">
    <property type="entry name" value="Aminotransferase_I/II_large"/>
</dbReference>
<dbReference type="PANTHER" id="PTHR13693">
    <property type="entry name" value="CLASS II AMINOTRANSFERASE/8-AMINO-7-OXONONANOATE SYNTHASE"/>
    <property type="match status" value="1"/>
</dbReference>
<evidence type="ECO:0000256" key="17">
    <source>
        <dbReference type="ARBA" id="ARBA00047997"/>
    </source>
</evidence>
<dbReference type="GO" id="GO:0016020">
    <property type="term" value="C:membrane"/>
    <property type="evidence" value="ECO:0007669"/>
    <property type="project" value="GOC"/>
</dbReference>
<evidence type="ECO:0000256" key="1">
    <source>
        <dbReference type="ARBA" id="ARBA00001933"/>
    </source>
</evidence>
<evidence type="ECO:0000256" key="5">
    <source>
        <dbReference type="ARBA" id="ARBA00013220"/>
    </source>
</evidence>
<keyword evidence="22" id="KW-1185">Reference proteome</keyword>
<dbReference type="FunFam" id="3.40.640.10:FF:000049">
    <property type="entry name" value="serine palmitoyltransferase 1 isoform X1"/>
    <property type="match status" value="1"/>
</dbReference>
<evidence type="ECO:0000256" key="4">
    <source>
        <dbReference type="ARBA" id="ARBA00008392"/>
    </source>
</evidence>
<comment type="pathway">
    <text evidence="2">Lipid metabolism; sphingolipid metabolism.</text>
</comment>
<comment type="cofactor">
    <cofactor evidence="1">
        <name>pyridoxal 5'-phosphate</name>
        <dbReference type="ChEBI" id="CHEBI:597326"/>
    </cofactor>
</comment>
<dbReference type="EMBL" id="JAUCMX010000015">
    <property type="protein sequence ID" value="KAK3522052.1"/>
    <property type="molecule type" value="Genomic_DNA"/>
</dbReference>
<keyword evidence="9" id="KW-0443">Lipid metabolism</keyword>
<evidence type="ECO:0000256" key="10">
    <source>
        <dbReference type="ARBA" id="ARBA00023315"/>
    </source>
</evidence>
<comment type="similarity">
    <text evidence="4">Belongs to the class-II pyridoxal-phosphate-dependent aminotransferase family.</text>
</comment>
<keyword evidence="19" id="KW-0812">Transmembrane</keyword>
<evidence type="ECO:0000256" key="11">
    <source>
        <dbReference type="ARBA" id="ARBA00041066"/>
    </source>
</evidence>
<keyword evidence="10" id="KW-0012">Acyltransferase</keyword>
<dbReference type="GO" id="GO:0046513">
    <property type="term" value="P:ceramide biosynthetic process"/>
    <property type="evidence" value="ECO:0007669"/>
    <property type="project" value="TreeGrafter"/>
</dbReference>
<evidence type="ECO:0000256" key="16">
    <source>
        <dbReference type="ARBA" id="ARBA00047854"/>
    </source>
</evidence>
<gene>
    <name evidence="21" type="ORF">QTP70_022449</name>
</gene>
<name>A0AAE0QJY6_9TELE</name>
<evidence type="ECO:0000256" key="18">
    <source>
        <dbReference type="ARBA" id="ARBA00048253"/>
    </source>
</evidence>
<sequence>MAAGQQWVLVEMVQAFYEAPAYHLILEGILILWIIRLLFSKTYKLQERSDLTDKEKEELIEEWQPEPLVPPVLKDQPSLNYDVVTGSPSHKMIVNGKECINFASFNFLGLLNNARVKQKALASLRKYGVGTCGPRGFYGTFDVHLELEERLAKFMRTEEAIIYSYGFATIASAIPAYSKRGDIVFVDEAACFAIQKGLQASRSFIKYFKHNDMEDLERLLKEQELEDQKVGKESCTYCTCILKITLVKNPRKARVTRKFIVVEGLYLNTADICPLPQLVKLKYKYKVRIFLEESVSFGVLGEHGRGITEHFGVSIDDIDLISANMENAVASIGGFCCGRSFVIDHQRLSGQGYCFSASLPPMLATAAIEALNIMEEDPEIFAILREKCKYVHKALQGIPGLKVVGEALSPTLHLQLVNSTGSRDSDVRTLRSIVGYCLDRQIALTLAHYLDKEERFLPPPRSLFLLTDRTHCPYLCWMSDALSIDFTPSNWQSLFPGRMHISGITRFALRNSLKTFLLALSVLTTARVAGNH</sequence>
<evidence type="ECO:0000256" key="3">
    <source>
        <dbReference type="ARBA" id="ARBA00004991"/>
    </source>
</evidence>
<keyword evidence="19" id="KW-0472">Membrane</keyword>
<keyword evidence="8" id="KW-0746">Sphingolipid metabolism</keyword>
<comment type="pathway">
    <text evidence="3">Sphingolipid metabolism.</text>
</comment>
<keyword evidence="7" id="KW-0663">Pyridoxal phosphate</keyword>
<organism evidence="21 22">
    <name type="scientific">Hemibagrus guttatus</name>
    <dbReference type="NCBI Taxonomy" id="175788"/>
    <lineage>
        <taxon>Eukaryota</taxon>
        <taxon>Metazoa</taxon>
        <taxon>Chordata</taxon>
        <taxon>Craniata</taxon>
        <taxon>Vertebrata</taxon>
        <taxon>Euteleostomi</taxon>
        <taxon>Actinopterygii</taxon>
        <taxon>Neopterygii</taxon>
        <taxon>Teleostei</taxon>
        <taxon>Ostariophysi</taxon>
        <taxon>Siluriformes</taxon>
        <taxon>Bagridae</taxon>
        <taxon>Hemibagrus</taxon>
    </lineage>
</organism>
<dbReference type="GO" id="GO:0005783">
    <property type="term" value="C:endoplasmic reticulum"/>
    <property type="evidence" value="ECO:0007669"/>
    <property type="project" value="TreeGrafter"/>
</dbReference>
<feature type="transmembrane region" description="Helical" evidence="19">
    <location>
        <begin position="20"/>
        <end position="39"/>
    </location>
</feature>
<dbReference type="GO" id="GO:0046512">
    <property type="term" value="P:sphingosine biosynthetic process"/>
    <property type="evidence" value="ECO:0007669"/>
    <property type="project" value="TreeGrafter"/>
</dbReference>
<evidence type="ECO:0000256" key="15">
    <source>
        <dbReference type="ARBA" id="ARBA00047694"/>
    </source>
</evidence>
<evidence type="ECO:0000259" key="20">
    <source>
        <dbReference type="Pfam" id="PF00155"/>
    </source>
</evidence>
<dbReference type="Gene3D" id="3.90.1150.10">
    <property type="entry name" value="Aspartate Aminotransferase, domain 1"/>
    <property type="match status" value="1"/>
</dbReference>
<dbReference type="AlphaFoldDB" id="A0AAE0QJY6"/>
<evidence type="ECO:0000256" key="13">
    <source>
        <dbReference type="ARBA" id="ARBA00042649"/>
    </source>
</evidence>
<feature type="transmembrane region" description="Helical" evidence="19">
    <location>
        <begin position="160"/>
        <end position="178"/>
    </location>
</feature>
<dbReference type="Proteomes" id="UP001274896">
    <property type="component" value="Unassembled WGS sequence"/>
</dbReference>
<comment type="caution">
    <text evidence="21">The sequence shown here is derived from an EMBL/GenBank/DDBJ whole genome shotgun (WGS) entry which is preliminary data.</text>
</comment>
<comment type="catalytic activity">
    <reaction evidence="17">
        <text>dodecanoyl-CoA + L-serine + H(+) = 3-oxotetradecasphinganine + CO2 + CoA</text>
        <dbReference type="Rhea" id="RHEA:35679"/>
        <dbReference type="ChEBI" id="CHEBI:15378"/>
        <dbReference type="ChEBI" id="CHEBI:16526"/>
        <dbReference type="ChEBI" id="CHEBI:33384"/>
        <dbReference type="ChEBI" id="CHEBI:57287"/>
        <dbReference type="ChEBI" id="CHEBI:57375"/>
        <dbReference type="ChEBI" id="CHEBI:71008"/>
    </reaction>
    <physiologicalReaction direction="left-to-right" evidence="17">
        <dbReference type="Rhea" id="RHEA:35680"/>
    </physiologicalReaction>
</comment>
<evidence type="ECO:0000256" key="9">
    <source>
        <dbReference type="ARBA" id="ARBA00023098"/>
    </source>
</evidence>
<dbReference type="InterPro" id="IPR015421">
    <property type="entry name" value="PyrdxlP-dep_Trfase_major"/>
</dbReference>
<dbReference type="InterPro" id="IPR050087">
    <property type="entry name" value="AON_synthase_class-II"/>
</dbReference>
<evidence type="ECO:0000256" key="8">
    <source>
        <dbReference type="ARBA" id="ARBA00022919"/>
    </source>
</evidence>
<keyword evidence="19" id="KW-1133">Transmembrane helix</keyword>
<proteinExistence type="inferred from homology"/>
<evidence type="ECO:0000256" key="12">
    <source>
        <dbReference type="ARBA" id="ARBA00041765"/>
    </source>
</evidence>
<evidence type="ECO:0000256" key="2">
    <source>
        <dbReference type="ARBA" id="ARBA00004760"/>
    </source>
</evidence>
<dbReference type="GO" id="GO:0030170">
    <property type="term" value="F:pyridoxal phosphate binding"/>
    <property type="evidence" value="ECO:0007669"/>
    <property type="project" value="InterPro"/>
</dbReference>
<dbReference type="Pfam" id="PF00155">
    <property type="entry name" value="Aminotran_1_2"/>
    <property type="match status" value="1"/>
</dbReference>
<dbReference type="Gene3D" id="3.40.640.10">
    <property type="entry name" value="Type I PLP-dependent aspartate aminotransferase-like (Major domain)"/>
    <property type="match status" value="1"/>
</dbReference>
<protein>
    <recommendedName>
        <fullName evidence="11">Serine palmitoyltransferase 1</fullName>
        <ecNumber evidence="5">2.3.1.50</ecNumber>
    </recommendedName>
    <alternativeName>
        <fullName evidence="12">Long chain base biosynthesis protein 1</fullName>
    </alternativeName>
    <alternativeName>
        <fullName evidence="13">Serine-palmitoyl-CoA transferase 1</fullName>
    </alternativeName>
</protein>
<comment type="catalytic activity">
    <reaction evidence="18">
        <text>tetradecanoyl-CoA + L-serine + H(+) = 3-oxohexadecasphinganine + CO2 + CoA</text>
        <dbReference type="Rhea" id="RHEA:35675"/>
        <dbReference type="ChEBI" id="CHEBI:15378"/>
        <dbReference type="ChEBI" id="CHEBI:16526"/>
        <dbReference type="ChEBI" id="CHEBI:33384"/>
        <dbReference type="ChEBI" id="CHEBI:57287"/>
        <dbReference type="ChEBI" id="CHEBI:57385"/>
        <dbReference type="ChEBI" id="CHEBI:71007"/>
    </reaction>
    <physiologicalReaction direction="left-to-right" evidence="18">
        <dbReference type="Rhea" id="RHEA:35676"/>
    </physiologicalReaction>
</comment>
<evidence type="ECO:0000256" key="7">
    <source>
        <dbReference type="ARBA" id="ARBA00022898"/>
    </source>
</evidence>
<reference evidence="21" key="1">
    <citation type="submission" date="2023-06" db="EMBL/GenBank/DDBJ databases">
        <title>Male Hemibagrus guttatus genome.</title>
        <authorList>
            <person name="Bian C."/>
        </authorList>
    </citation>
    <scope>NUCLEOTIDE SEQUENCE</scope>
    <source>
        <strain evidence="21">Male_cb2023</strain>
        <tissue evidence="21">Muscle</tissue>
    </source>
</reference>